<evidence type="ECO:0000256" key="8">
    <source>
        <dbReference type="HAMAP-Rule" id="MF_01454"/>
    </source>
</evidence>
<dbReference type="InterPro" id="IPR027417">
    <property type="entry name" value="P-loop_NTPase"/>
</dbReference>
<evidence type="ECO:0000256" key="6">
    <source>
        <dbReference type="ARBA" id="ARBA00022842"/>
    </source>
</evidence>
<dbReference type="PIRSF" id="PIRSF002401">
    <property type="entry name" value="GTP_bd_Obg/CgtA"/>
    <property type="match status" value="1"/>
</dbReference>
<feature type="domain" description="OBG-type G" evidence="11">
    <location>
        <begin position="161"/>
        <end position="326"/>
    </location>
</feature>
<dbReference type="EC" id="3.6.5.-" evidence="8"/>
<dbReference type="Gene3D" id="3.40.50.300">
    <property type="entry name" value="P-loop containing nucleotide triphosphate hydrolases"/>
    <property type="match status" value="1"/>
</dbReference>
<organism evidence="13 14">
    <name type="scientific">Candidatus Thalassospirochaeta sargassi</name>
    <dbReference type="NCBI Taxonomy" id="3119039"/>
    <lineage>
        <taxon>Bacteria</taxon>
        <taxon>Pseudomonadati</taxon>
        <taxon>Spirochaetota</taxon>
        <taxon>Spirochaetia</taxon>
        <taxon>Spirochaetales</taxon>
        <taxon>Spirochaetaceae</taxon>
        <taxon>Candidatus Thalassospirochaeta</taxon>
    </lineage>
</organism>
<evidence type="ECO:0000256" key="10">
    <source>
        <dbReference type="SAM" id="MobiDB-lite"/>
    </source>
</evidence>
<keyword evidence="9" id="KW-0175">Coiled coil</keyword>
<keyword evidence="3 8" id="KW-0479">Metal-binding</keyword>
<gene>
    <name evidence="13" type="primary">obgE</name>
    <name evidence="8" type="synonym">obg</name>
    <name evidence="13" type="ORF">PQJ61_09760</name>
</gene>
<feature type="region of interest" description="Disordered" evidence="10">
    <location>
        <begin position="70"/>
        <end position="90"/>
    </location>
</feature>
<dbReference type="InterPro" id="IPR014100">
    <property type="entry name" value="GTP-bd_Obg/CgtA"/>
</dbReference>
<dbReference type="EMBL" id="JAQQAL010000022">
    <property type="protein sequence ID" value="MDC7227036.1"/>
    <property type="molecule type" value="Genomic_DNA"/>
</dbReference>
<evidence type="ECO:0000259" key="11">
    <source>
        <dbReference type="PROSITE" id="PS51710"/>
    </source>
</evidence>
<evidence type="ECO:0000256" key="4">
    <source>
        <dbReference type="ARBA" id="ARBA00022741"/>
    </source>
</evidence>
<feature type="binding site" evidence="8">
    <location>
        <begin position="167"/>
        <end position="174"/>
    </location>
    <ligand>
        <name>GTP</name>
        <dbReference type="ChEBI" id="CHEBI:37565"/>
    </ligand>
</feature>
<evidence type="ECO:0000256" key="1">
    <source>
        <dbReference type="ARBA" id="ARBA00007699"/>
    </source>
</evidence>
<dbReference type="InterPro" id="IPR031167">
    <property type="entry name" value="G_OBG"/>
</dbReference>
<evidence type="ECO:0000259" key="12">
    <source>
        <dbReference type="PROSITE" id="PS51883"/>
    </source>
</evidence>
<feature type="binding site" evidence="8">
    <location>
        <begin position="280"/>
        <end position="283"/>
    </location>
    <ligand>
        <name>GTP</name>
        <dbReference type="ChEBI" id="CHEBI:37565"/>
    </ligand>
</feature>
<evidence type="ECO:0000256" key="9">
    <source>
        <dbReference type="SAM" id="Coils"/>
    </source>
</evidence>
<keyword evidence="2 8" id="KW-0963">Cytoplasm</keyword>
<dbReference type="InterPro" id="IPR006074">
    <property type="entry name" value="GTP1-OBG_CS"/>
</dbReference>
<accession>A0AAJ1IH45</accession>
<dbReference type="GO" id="GO:0005525">
    <property type="term" value="F:GTP binding"/>
    <property type="evidence" value="ECO:0007669"/>
    <property type="project" value="UniProtKB-UniRule"/>
</dbReference>
<dbReference type="CDD" id="cd01898">
    <property type="entry name" value="Obg"/>
    <property type="match status" value="1"/>
</dbReference>
<keyword evidence="5 8" id="KW-0378">Hydrolase</keyword>
<feature type="binding site" evidence="8">
    <location>
        <position position="194"/>
    </location>
    <ligand>
        <name>Mg(2+)</name>
        <dbReference type="ChEBI" id="CHEBI:18420"/>
    </ligand>
</feature>
<dbReference type="GO" id="GO:0003924">
    <property type="term" value="F:GTPase activity"/>
    <property type="evidence" value="ECO:0007669"/>
    <property type="project" value="UniProtKB-UniRule"/>
</dbReference>
<dbReference type="SUPFAM" id="SSF82051">
    <property type="entry name" value="Obg GTP-binding protein N-terminal domain"/>
    <property type="match status" value="1"/>
</dbReference>
<dbReference type="HAMAP" id="MF_01454">
    <property type="entry name" value="GTPase_Obg"/>
    <property type="match status" value="1"/>
</dbReference>
<dbReference type="PROSITE" id="PS51883">
    <property type="entry name" value="OBG"/>
    <property type="match status" value="1"/>
</dbReference>
<comment type="subcellular location">
    <subcellularLocation>
        <location evidence="8">Cytoplasm</location>
    </subcellularLocation>
</comment>
<proteinExistence type="inferred from homology"/>
<dbReference type="GO" id="GO:0043022">
    <property type="term" value="F:ribosome binding"/>
    <property type="evidence" value="ECO:0007669"/>
    <property type="project" value="UniProtKB-ARBA"/>
</dbReference>
<feature type="binding site" evidence="8">
    <location>
        <begin position="192"/>
        <end position="196"/>
    </location>
    <ligand>
        <name>GTP</name>
        <dbReference type="ChEBI" id="CHEBI:37565"/>
    </ligand>
</feature>
<feature type="binding site" evidence="8">
    <location>
        <position position="174"/>
    </location>
    <ligand>
        <name>Mg(2+)</name>
        <dbReference type="ChEBI" id="CHEBI:18420"/>
    </ligand>
</feature>
<sequence>MTGFADETYIDVSSGKGGDGCVSFRREKYVPKGGPDGGDGGRGGDIVFVVRDNLKTLMHLRNRRVYKAENGRPGMGRRKHGRNGNDAIIEVPPGTLIKNAETGELLKDLTEINDSWTALKGGAGGNGNWHYKSSVKQTPRHAQAGVPGEECRLHIELNVIADAGLVGFPNAGKSSLLKKITNADPKIGAYAFTTKIPNLGVINYGYGTAVIADIPGIIEGASQGAGLGIKFLKHISRTSVLVFLIDLLDENYLEAFDLLLDELEAFSPVLAGKRRLVVGTKLDLEGATDNLEELREKLSGEEVIGISTFSHIGMEEFNKKLAELINWKNAD</sequence>
<dbReference type="PANTHER" id="PTHR11702:SF31">
    <property type="entry name" value="MITOCHONDRIAL RIBOSOME-ASSOCIATED GTPASE 2"/>
    <property type="match status" value="1"/>
</dbReference>
<evidence type="ECO:0000313" key="14">
    <source>
        <dbReference type="Proteomes" id="UP001221217"/>
    </source>
</evidence>
<dbReference type="PANTHER" id="PTHR11702">
    <property type="entry name" value="DEVELOPMENTALLY REGULATED GTP-BINDING PROTEIN-RELATED"/>
    <property type="match status" value="1"/>
</dbReference>
<dbReference type="FunFam" id="2.70.210.12:FF:000001">
    <property type="entry name" value="GTPase Obg"/>
    <property type="match status" value="1"/>
</dbReference>
<evidence type="ECO:0000313" key="13">
    <source>
        <dbReference type="EMBL" id="MDC7227036.1"/>
    </source>
</evidence>
<comment type="cofactor">
    <cofactor evidence="8">
        <name>Mg(2+)</name>
        <dbReference type="ChEBI" id="CHEBI:18420"/>
    </cofactor>
</comment>
<dbReference type="Gene3D" id="2.70.210.12">
    <property type="entry name" value="GTP1/OBG domain"/>
    <property type="match status" value="1"/>
</dbReference>
<comment type="similarity">
    <text evidence="1 8">Belongs to the TRAFAC class OBG-HflX-like GTPase superfamily. OBG GTPase family.</text>
</comment>
<dbReference type="GO" id="GO:0005737">
    <property type="term" value="C:cytoplasm"/>
    <property type="evidence" value="ECO:0007669"/>
    <property type="project" value="UniProtKB-SubCell"/>
</dbReference>
<feature type="domain" description="Obg" evidence="12">
    <location>
        <begin position="2"/>
        <end position="160"/>
    </location>
</feature>
<dbReference type="GO" id="GO:0042254">
    <property type="term" value="P:ribosome biogenesis"/>
    <property type="evidence" value="ECO:0007669"/>
    <property type="project" value="UniProtKB-UniRule"/>
</dbReference>
<dbReference type="PROSITE" id="PS51710">
    <property type="entry name" value="G_OBG"/>
    <property type="match status" value="1"/>
</dbReference>
<reference evidence="13 14" key="1">
    <citation type="submission" date="2022-12" db="EMBL/GenBank/DDBJ databases">
        <title>Metagenome assembled genome from gulf of manar.</title>
        <authorList>
            <person name="Kohli P."/>
            <person name="Pk S."/>
            <person name="Venkata Ramana C."/>
            <person name="Sasikala C."/>
        </authorList>
    </citation>
    <scope>NUCLEOTIDE SEQUENCE [LARGE SCALE GENOMIC DNA]</scope>
    <source>
        <strain evidence="13">JB008</strain>
    </source>
</reference>
<dbReference type="NCBIfam" id="NF008956">
    <property type="entry name" value="PRK12299.1"/>
    <property type="match status" value="1"/>
</dbReference>
<dbReference type="PROSITE" id="PS00905">
    <property type="entry name" value="GTP1_OBG"/>
    <property type="match status" value="1"/>
</dbReference>
<dbReference type="NCBIfam" id="TIGR02729">
    <property type="entry name" value="Obg_CgtA"/>
    <property type="match status" value="1"/>
</dbReference>
<dbReference type="GO" id="GO:0000287">
    <property type="term" value="F:magnesium ion binding"/>
    <property type="evidence" value="ECO:0007669"/>
    <property type="project" value="InterPro"/>
</dbReference>
<feature type="coiled-coil region" evidence="9">
    <location>
        <begin position="277"/>
        <end position="304"/>
    </location>
</feature>
<feature type="binding site" evidence="8">
    <location>
        <begin position="213"/>
        <end position="216"/>
    </location>
    <ligand>
        <name>GTP</name>
        <dbReference type="ChEBI" id="CHEBI:37565"/>
    </ligand>
</feature>
<dbReference type="NCBIfam" id="NF008955">
    <property type="entry name" value="PRK12297.1"/>
    <property type="match status" value="1"/>
</dbReference>
<dbReference type="AlphaFoldDB" id="A0AAJ1IH45"/>
<dbReference type="Pfam" id="PF01926">
    <property type="entry name" value="MMR_HSR1"/>
    <property type="match status" value="1"/>
</dbReference>
<comment type="caution">
    <text evidence="13">The sequence shown here is derived from an EMBL/GenBank/DDBJ whole genome shotgun (WGS) entry which is preliminary data.</text>
</comment>
<dbReference type="Pfam" id="PF01018">
    <property type="entry name" value="GTP1_OBG"/>
    <property type="match status" value="1"/>
</dbReference>
<dbReference type="SUPFAM" id="SSF52540">
    <property type="entry name" value="P-loop containing nucleoside triphosphate hydrolases"/>
    <property type="match status" value="1"/>
</dbReference>
<keyword evidence="7 8" id="KW-0342">GTP-binding</keyword>
<dbReference type="InterPro" id="IPR045086">
    <property type="entry name" value="OBG_GTPase"/>
</dbReference>
<dbReference type="InterPro" id="IPR006169">
    <property type="entry name" value="GTP1_OBG_dom"/>
</dbReference>
<protein>
    <recommendedName>
        <fullName evidence="8">GTPase Obg</fullName>
        <ecNumber evidence="8">3.6.5.-</ecNumber>
    </recommendedName>
    <alternativeName>
        <fullName evidence="8">GTP-binding protein Obg</fullName>
    </alternativeName>
</protein>
<dbReference type="InterPro" id="IPR036726">
    <property type="entry name" value="GTP1_OBG_dom_sf"/>
</dbReference>
<evidence type="ECO:0000256" key="2">
    <source>
        <dbReference type="ARBA" id="ARBA00022490"/>
    </source>
</evidence>
<dbReference type="PRINTS" id="PR00326">
    <property type="entry name" value="GTP1OBG"/>
</dbReference>
<dbReference type="Proteomes" id="UP001221217">
    <property type="component" value="Unassembled WGS sequence"/>
</dbReference>
<keyword evidence="4 8" id="KW-0547">Nucleotide-binding</keyword>
<evidence type="ECO:0000256" key="7">
    <source>
        <dbReference type="ARBA" id="ARBA00023134"/>
    </source>
</evidence>
<dbReference type="InterPro" id="IPR006073">
    <property type="entry name" value="GTP-bd"/>
</dbReference>
<comment type="subunit">
    <text evidence="8">Monomer.</text>
</comment>
<keyword evidence="6 8" id="KW-0460">Magnesium</keyword>
<evidence type="ECO:0000256" key="5">
    <source>
        <dbReference type="ARBA" id="ARBA00022801"/>
    </source>
</evidence>
<feature type="binding site" evidence="8">
    <location>
        <begin position="307"/>
        <end position="309"/>
    </location>
    <ligand>
        <name>GTP</name>
        <dbReference type="ChEBI" id="CHEBI:37565"/>
    </ligand>
</feature>
<name>A0AAJ1IH45_9SPIO</name>
<evidence type="ECO:0000256" key="3">
    <source>
        <dbReference type="ARBA" id="ARBA00022723"/>
    </source>
</evidence>
<comment type="function">
    <text evidence="8">An essential GTPase which binds GTP, GDP and possibly (p)ppGpp with moderate affinity, with high nucleotide exchange rates and a fairly low GTP hydrolysis rate. Plays a role in control of the cell cycle, stress response, ribosome biogenesis and in those bacteria that undergo differentiation, in morphogenesis control.</text>
</comment>